<organism evidence="5 6">
    <name type="scientific">Marinoscillum luteum</name>
    <dbReference type="NCBI Taxonomy" id="861051"/>
    <lineage>
        <taxon>Bacteria</taxon>
        <taxon>Pseudomonadati</taxon>
        <taxon>Bacteroidota</taxon>
        <taxon>Cytophagia</taxon>
        <taxon>Cytophagales</taxon>
        <taxon>Reichenbachiellaceae</taxon>
        <taxon>Marinoscillum</taxon>
    </lineage>
</organism>
<dbReference type="NCBIfam" id="TIGR03998">
    <property type="entry name" value="thiol_BshC"/>
    <property type="match status" value="1"/>
</dbReference>
<evidence type="ECO:0000256" key="2">
    <source>
        <dbReference type="HAMAP-Rule" id="MF_01867"/>
    </source>
</evidence>
<feature type="coiled-coil region" evidence="2">
    <location>
        <begin position="446"/>
        <end position="474"/>
    </location>
</feature>
<accession>A0ABW7NAY7</accession>
<feature type="domain" description="Bacillithiol biosynthesis BshC N-terminal Rossmann-like" evidence="3">
    <location>
        <begin position="1"/>
        <end position="360"/>
    </location>
</feature>
<dbReference type="EC" id="6.-.-.-" evidence="2"/>
<name>A0ABW7NAY7_9BACT</name>
<gene>
    <name evidence="2 5" type="primary">bshC</name>
    <name evidence="5" type="ORF">ACHKAR_10725</name>
</gene>
<evidence type="ECO:0000313" key="5">
    <source>
        <dbReference type="EMBL" id="MFH6983919.1"/>
    </source>
</evidence>
<comment type="caution">
    <text evidence="5">The sequence shown here is derived from an EMBL/GenBank/DDBJ whole genome shotgun (WGS) entry which is preliminary data.</text>
</comment>
<dbReference type="PIRSF" id="PIRSF012535">
    <property type="entry name" value="UCP012535"/>
    <property type="match status" value="1"/>
</dbReference>
<evidence type="ECO:0000259" key="3">
    <source>
        <dbReference type="Pfam" id="PF10079"/>
    </source>
</evidence>
<keyword evidence="2" id="KW-0175">Coiled coil</keyword>
<evidence type="ECO:0000313" key="6">
    <source>
        <dbReference type="Proteomes" id="UP001610063"/>
    </source>
</evidence>
<dbReference type="EMBL" id="JBIPKE010000016">
    <property type="protein sequence ID" value="MFH6983919.1"/>
    <property type="molecule type" value="Genomic_DNA"/>
</dbReference>
<evidence type="ECO:0000256" key="1">
    <source>
        <dbReference type="ARBA" id="ARBA00022598"/>
    </source>
</evidence>
<protein>
    <recommendedName>
        <fullName evidence="2">Putative cysteine ligase BshC</fullName>
        <ecNumber evidence="2">6.-.-.-</ecNumber>
    </recommendedName>
</protein>
<reference evidence="5 6" key="1">
    <citation type="journal article" date="2013" name="Int. J. Syst. Evol. Microbiol.">
        <title>Marinoscillum luteum sp. nov., isolated from marine sediment.</title>
        <authorList>
            <person name="Cha I.T."/>
            <person name="Park S.J."/>
            <person name="Kim S.J."/>
            <person name="Kim J.G."/>
            <person name="Jung M.Y."/>
            <person name="Shin K.S."/>
            <person name="Kwon K.K."/>
            <person name="Yang S.H."/>
            <person name="Seo Y.S."/>
            <person name="Rhee S.K."/>
        </authorList>
    </citation>
    <scope>NUCLEOTIDE SEQUENCE [LARGE SCALE GENOMIC DNA]</scope>
    <source>
        <strain evidence="5 6">KCTC 23939</strain>
    </source>
</reference>
<sequence>MKLEQVNLEETECFSSIFIDYIQQKEALKPFYDTFPTVPNFQSLIEKRQLPMSHRTTLVSLLAEQYGPLPHSEAVEFNIHSLTNQKTFTVTTGHQLNIFTGPLYFIYKIVTVINACKQLKAAYPDYHFVPVYWMATEDHDLAEINHFNLFGKKYEWDTPQTGPVGKMKPHSLNELIDSLPEAVPLFEKAYLDHDRLADAVRFYVNELFGDQGLIVVDADHKNLKHLFAPVIKKELFENTSNELVNATSQRLDAAGYKNQAFSREINFFYMENGLRERIVREGEQFKVLNTDKVFSESEMIELIEKHPEHFSPNVIMRPLYQEVILPNLAYVGGPAEIAYWLQLKDFFDHHEVFFPALMPRVFGLIVNKANEKKVQKLKLSGKQLFQSAHKLKEMYLQKHGENGYELNDERKVMNMVFNRIKSKAEEIDGSLTGFIGAEGAKTFKTLENIAKRLKKAEEQNNETAMSQIDNIKEKLFPGNGLQERHDNFLNFYLNNPGFIPELLEKFDAFSYRFHILHDV</sequence>
<keyword evidence="1 2" id="KW-0436">Ligase</keyword>
<dbReference type="Pfam" id="PF24850">
    <property type="entry name" value="CC_BshC"/>
    <property type="match status" value="1"/>
</dbReference>
<evidence type="ECO:0000259" key="4">
    <source>
        <dbReference type="Pfam" id="PF24850"/>
    </source>
</evidence>
<proteinExistence type="inferred from homology"/>
<feature type="domain" description="Bacillithiol biosynthesis BshC C-terminal coiled-coil" evidence="4">
    <location>
        <begin position="364"/>
        <end position="517"/>
    </location>
</feature>
<dbReference type="Pfam" id="PF10079">
    <property type="entry name" value="Rossmann-like_BshC"/>
    <property type="match status" value="1"/>
</dbReference>
<dbReference type="InterPro" id="IPR011199">
    <property type="entry name" value="Bacillithiol_biosynth_BshC"/>
</dbReference>
<comment type="similarity">
    <text evidence="2">Belongs to the BshC family.</text>
</comment>
<dbReference type="InterPro" id="IPR055398">
    <property type="entry name" value="Rossmann-like_BshC"/>
</dbReference>
<dbReference type="HAMAP" id="MF_01867">
    <property type="entry name" value="BshC"/>
    <property type="match status" value="1"/>
</dbReference>
<dbReference type="Proteomes" id="UP001610063">
    <property type="component" value="Unassembled WGS sequence"/>
</dbReference>
<dbReference type="InterPro" id="IPR055399">
    <property type="entry name" value="CC_BshC"/>
</dbReference>
<keyword evidence="6" id="KW-1185">Reference proteome</keyword>
<dbReference type="RefSeq" id="WP_395417430.1">
    <property type="nucleotide sequence ID" value="NZ_JBIPKE010000016.1"/>
</dbReference>